<dbReference type="KEGG" id="wne:PIG85_02610"/>
<dbReference type="EMBL" id="CP116394">
    <property type="protein sequence ID" value="WCE46552.1"/>
    <property type="molecule type" value="Genomic_DNA"/>
</dbReference>
<accession>A0AB38XQF4</accession>
<gene>
    <name evidence="1" type="ORF">PIG85_02610</name>
</gene>
<evidence type="ECO:0000313" key="2">
    <source>
        <dbReference type="Proteomes" id="UP001211044"/>
    </source>
</evidence>
<reference evidence="1" key="1">
    <citation type="submission" date="2023-01" db="EMBL/GenBank/DDBJ databases">
        <title>Comparative Genomic Analysis of the Clinically-Derived Winkia Strain NY0527 Provides Evidence into the Taxonomic Reassignment of Winkia neuii and Characterizes Their Virulence Traits.</title>
        <authorList>
            <person name="Cai X."/>
            <person name="Peng Y."/>
            <person name="Li M."/>
            <person name="Qiu Y."/>
            <person name="Wang Y."/>
            <person name="Xu L."/>
            <person name="Hou Q."/>
        </authorList>
    </citation>
    <scope>NUCLEOTIDE SEQUENCE</scope>
    <source>
        <strain evidence="1">NY0527</strain>
    </source>
</reference>
<proteinExistence type="predicted"/>
<name>A0AB38XQF4_9ACTO</name>
<dbReference type="RefSeq" id="WP_004805611.1">
    <property type="nucleotide sequence ID" value="NZ_CP116394.1"/>
</dbReference>
<protein>
    <submittedName>
        <fullName evidence="1">Uncharacterized protein</fullName>
    </submittedName>
</protein>
<dbReference type="Proteomes" id="UP001211044">
    <property type="component" value="Chromosome"/>
</dbReference>
<dbReference type="AlphaFoldDB" id="A0AB38XQF4"/>
<sequence>MSFENNNYGFAVGKHWVQVIGKNKSSKPTWTILVDEEVKDTKEGSGELQLTTKLDGQVLSATIEPAQMGAVAAEVKLGDKVVKSFDGYLL</sequence>
<evidence type="ECO:0000313" key="1">
    <source>
        <dbReference type="EMBL" id="WCE46552.1"/>
    </source>
</evidence>
<organism evidence="1 2">
    <name type="scientific">Winkia neuii subsp. anitrata</name>
    <dbReference type="NCBI Taxonomy" id="29318"/>
    <lineage>
        <taxon>Bacteria</taxon>
        <taxon>Bacillati</taxon>
        <taxon>Actinomycetota</taxon>
        <taxon>Actinomycetes</taxon>
        <taxon>Actinomycetales</taxon>
        <taxon>Actinomycetaceae</taxon>
        <taxon>Winkia</taxon>
    </lineage>
</organism>